<gene>
    <name evidence="1" type="ORF">cyc_03516</name>
</gene>
<name>A0A1D3CRT7_9EIME</name>
<proteinExistence type="predicted"/>
<reference evidence="1 2" key="1">
    <citation type="journal article" date="2016" name="BMC Genomics">
        <title>Comparative genomics reveals Cyclospora cayetanensis possesses coccidia-like metabolism and invasion components but unique surface antigens.</title>
        <authorList>
            <person name="Liu S."/>
            <person name="Wang L."/>
            <person name="Zheng H."/>
            <person name="Xu Z."/>
            <person name="Roellig D.M."/>
            <person name="Li N."/>
            <person name="Frace M.A."/>
            <person name="Tang K."/>
            <person name="Arrowood M.J."/>
            <person name="Moss D.M."/>
            <person name="Zhang L."/>
            <person name="Feng Y."/>
            <person name="Xiao L."/>
        </authorList>
    </citation>
    <scope>NUCLEOTIDE SEQUENCE [LARGE SCALE GENOMIC DNA]</scope>
    <source>
        <strain evidence="1 2">CHN_HEN01</strain>
    </source>
</reference>
<dbReference type="InParanoid" id="A0A1D3CRT7"/>
<sequence>MNLEGESPFFWSLERAFQIREACVSPRSQTAQVYEGGGRLGGSFFLSLLFSFSSQHCYLITSLPPPKAWDEKGPAILCPSTPPETSGE</sequence>
<dbReference type="VEuPathDB" id="ToxoDB:cyc_03516"/>
<accession>A0A1D3CRT7</accession>
<dbReference type="EMBL" id="JROU02002205">
    <property type="protein sequence ID" value="OEH73916.1"/>
    <property type="molecule type" value="Genomic_DNA"/>
</dbReference>
<evidence type="ECO:0000313" key="1">
    <source>
        <dbReference type="EMBL" id="OEH73916.1"/>
    </source>
</evidence>
<dbReference type="Proteomes" id="UP000095192">
    <property type="component" value="Unassembled WGS sequence"/>
</dbReference>
<comment type="caution">
    <text evidence="1">The sequence shown here is derived from an EMBL/GenBank/DDBJ whole genome shotgun (WGS) entry which is preliminary data.</text>
</comment>
<organism evidence="1 2">
    <name type="scientific">Cyclospora cayetanensis</name>
    <dbReference type="NCBI Taxonomy" id="88456"/>
    <lineage>
        <taxon>Eukaryota</taxon>
        <taxon>Sar</taxon>
        <taxon>Alveolata</taxon>
        <taxon>Apicomplexa</taxon>
        <taxon>Conoidasida</taxon>
        <taxon>Coccidia</taxon>
        <taxon>Eucoccidiorida</taxon>
        <taxon>Eimeriorina</taxon>
        <taxon>Eimeriidae</taxon>
        <taxon>Cyclospora</taxon>
    </lineage>
</organism>
<evidence type="ECO:0000313" key="2">
    <source>
        <dbReference type="Proteomes" id="UP000095192"/>
    </source>
</evidence>
<dbReference type="AlphaFoldDB" id="A0A1D3CRT7"/>
<protein>
    <submittedName>
        <fullName evidence="1">Uncharacterized protein</fullName>
    </submittedName>
</protein>
<keyword evidence="2" id="KW-1185">Reference proteome</keyword>